<dbReference type="EMBL" id="JANBPK010000962">
    <property type="protein sequence ID" value="KAJ2927761.1"/>
    <property type="molecule type" value="Genomic_DNA"/>
</dbReference>
<evidence type="ECO:0008006" key="8">
    <source>
        <dbReference type="Google" id="ProtNLM"/>
    </source>
</evidence>
<evidence type="ECO:0000256" key="3">
    <source>
        <dbReference type="ARBA" id="ARBA00022989"/>
    </source>
</evidence>
<keyword evidence="7" id="KW-1185">Reference proteome</keyword>
<feature type="transmembrane region" description="Helical" evidence="5">
    <location>
        <begin position="124"/>
        <end position="141"/>
    </location>
</feature>
<dbReference type="Gene3D" id="1.20.120.1780">
    <property type="entry name" value="UbiA prenyltransferase"/>
    <property type="match status" value="1"/>
</dbReference>
<evidence type="ECO:0000313" key="6">
    <source>
        <dbReference type="EMBL" id="KAJ2927761.1"/>
    </source>
</evidence>
<dbReference type="GO" id="GO:0016020">
    <property type="term" value="C:membrane"/>
    <property type="evidence" value="ECO:0007669"/>
    <property type="project" value="UniProtKB-SubCell"/>
</dbReference>
<organism evidence="6 7">
    <name type="scientific">Candolleomyces eurysporus</name>
    <dbReference type="NCBI Taxonomy" id="2828524"/>
    <lineage>
        <taxon>Eukaryota</taxon>
        <taxon>Fungi</taxon>
        <taxon>Dikarya</taxon>
        <taxon>Basidiomycota</taxon>
        <taxon>Agaricomycotina</taxon>
        <taxon>Agaricomycetes</taxon>
        <taxon>Agaricomycetidae</taxon>
        <taxon>Agaricales</taxon>
        <taxon>Agaricineae</taxon>
        <taxon>Psathyrellaceae</taxon>
        <taxon>Candolleomyces</taxon>
    </lineage>
</organism>
<dbReference type="Proteomes" id="UP001140091">
    <property type="component" value="Unassembled WGS sequence"/>
</dbReference>
<dbReference type="InterPro" id="IPR044878">
    <property type="entry name" value="UbiA_sf"/>
</dbReference>
<feature type="transmembrane region" description="Helical" evidence="5">
    <location>
        <begin position="243"/>
        <end position="260"/>
    </location>
</feature>
<feature type="transmembrane region" description="Helical" evidence="5">
    <location>
        <begin position="272"/>
        <end position="291"/>
    </location>
</feature>
<feature type="transmembrane region" description="Helical" evidence="5">
    <location>
        <begin position="303"/>
        <end position="321"/>
    </location>
</feature>
<dbReference type="InterPro" id="IPR050475">
    <property type="entry name" value="Prenyltransferase_related"/>
</dbReference>
<dbReference type="PANTHER" id="PTHR42723:SF1">
    <property type="entry name" value="CHLOROPHYLL SYNTHASE, CHLOROPLASTIC"/>
    <property type="match status" value="1"/>
</dbReference>
<name>A0A9W8J295_9AGAR</name>
<reference evidence="6" key="1">
    <citation type="submission" date="2022-06" db="EMBL/GenBank/DDBJ databases">
        <title>Genome Sequence of Candolleomyces eurysporus.</title>
        <authorList>
            <person name="Buettner E."/>
        </authorList>
    </citation>
    <scope>NUCLEOTIDE SEQUENCE</scope>
    <source>
        <strain evidence="6">VTCC 930004</strain>
    </source>
</reference>
<evidence type="ECO:0000256" key="5">
    <source>
        <dbReference type="SAM" id="Phobius"/>
    </source>
</evidence>
<keyword evidence="2 5" id="KW-0812">Transmembrane</keyword>
<dbReference type="CDD" id="cd13965">
    <property type="entry name" value="PT_UbiA_3"/>
    <property type="match status" value="1"/>
</dbReference>
<sequence length="327" mass="37315">MFLSSMGYSKRSSLLRSFPKLLRAADVFMSNKVLQSVVYHSWTLALFTWSDIKTTLIPVSVFGLGTAPVCPSTPISSSLKAVLWLWSILLQFNLNNQTASPGEDAKNKPWRPIPSGRISLRNAIILRWISVAYCCILSLYLRTTTLIPSILFTCLVVLYNFFGWDENGFIKNLMNGFGYSAMALGTVLAAECSSPSESITEVFNFAKYTELIVFFLILVTTIHAQDFQDIEGDRETGRNTLPMMFPVLSRVTMLLFLPLWTTLVANFCNPPIWLGTLYLALSLIVGVRFFVYRRSQDDEWTYFAYNIWLSFTILHLCLYKTQRHEYI</sequence>
<evidence type="ECO:0000256" key="1">
    <source>
        <dbReference type="ARBA" id="ARBA00004141"/>
    </source>
</evidence>
<feature type="transmembrane region" description="Helical" evidence="5">
    <location>
        <begin position="176"/>
        <end position="196"/>
    </location>
</feature>
<accession>A0A9W8J295</accession>
<comment type="subcellular location">
    <subcellularLocation>
        <location evidence="1">Membrane</location>
        <topology evidence="1">Multi-pass membrane protein</topology>
    </subcellularLocation>
</comment>
<dbReference type="Pfam" id="PF01040">
    <property type="entry name" value="UbiA"/>
    <property type="match status" value="1"/>
</dbReference>
<feature type="transmembrane region" description="Helical" evidence="5">
    <location>
        <begin position="202"/>
        <end position="222"/>
    </location>
</feature>
<dbReference type="AlphaFoldDB" id="A0A9W8J295"/>
<protein>
    <recommendedName>
        <fullName evidence="8">UbiA prenyltransferase</fullName>
    </recommendedName>
</protein>
<comment type="caution">
    <text evidence="6">The sequence shown here is derived from an EMBL/GenBank/DDBJ whole genome shotgun (WGS) entry which is preliminary data.</text>
</comment>
<feature type="transmembrane region" description="Helical" evidence="5">
    <location>
        <begin position="147"/>
        <end position="164"/>
    </location>
</feature>
<proteinExistence type="predicted"/>
<keyword evidence="3 5" id="KW-1133">Transmembrane helix</keyword>
<dbReference type="GO" id="GO:0016765">
    <property type="term" value="F:transferase activity, transferring alkyl or aryl (other than methyl) groups"/>
    <property type="evidence" value="ECO:0007669"/>
    <property type="project" value="InterPro"/>
</dbReference>
<dbReference type="OrthoDB" id="434972at2759"/>
<evidence type="ECO:0000313" key="7">
    <source>
        <dbReference type="Proteomes" id="UP001140091"/>
    </source>
</evidence>
<keyword evidence="4 5" id="KW-0472">Membrane</keyword>
<dbReference type="Gene3D" id="1.10.357.140">
    <property type="entry name" value="UbiA prenyltransferase"/>
    <property type="match status" value="1"/>
</dbReference>
<evidence type="ECO:0000256" key="4">
    <source>
        <dbReference type="ARBA" id="ARBA00023136"/>
    </source>
</evidence>
<dbReference type="InterPro" id="IPR000537">
    <property type="entry name" value="UbiA_prenyltransferase"/>
</dbReference>
<dbReference type="PANTHER" id="PTHR42723">
    <property type="entry name" value="CHLOROPHYLL SYNTHASE"/>
    <property type="match status" value="1"/>
</dbReference>
<feature type="non-terminal residue" evidence="6">
    <location>
        <position position="327"/>
    </location>
</feature>
<evidence type="ECO:0000256" key="2">
    <source>
        <dbReference type="ARBA" id="ARBA00022692"/>
    </source>
</evidence>
<gene>
    <name evidence="6" type="ORF">H1R20_g9331</name>
</gene>